<accession>A0A6A6Q1I6</accession>
<dbReference type="RefSeq" id="XP_033592423.1">
    <property type="nucleotide sequence ID" value="XM_033736854.1"/>
</dbReference>
<evidence type="ECO:0008006" key="4">
    <source>
        <dbReference type="Google" id="ProtNLM"/>
    </source>
</evidence>
<gene>
    <name evidence="2" type="ORF">BDY17DRAFT_322662</name>
</gene>
<keyword evidence="3" id="KW-1185">Reference proteome</keyword>
<dbReference type="OrthoDB" id="4664297at2759"/>
<organism evidence="2 3">
    <name type="scientific">Neohortaea acidophila</name>
    <dbReference type="NCBI Taxonomy" id="245834"/>
    <lineage>
        <taxon>Eukaryota</taxon>
        <taxon>Fungi</taxon>
        <taxon>Dikarya</taxon>
        <taxon>Ascomycota</taxon>
        <taxon>Pezizomycotina</taxon>
        <taxon>Dothideomycetes</taxon>
        <taxon>Dothideomycetidae</taxon>
        <taxon>Mycosphaerellales</taxon>
        <taxon>Teratosphaeriaceae</taxon>
        <taxon>Neohortaea</taxon>
    </lineage>
</organism>
<feature type="compositionally biased region" description="Basic and acidic residues" evidence="1">
    <location>
        <begin position="281"/>
        <end position="290"/>
    </location>
</feature>
<proteinExistence type="predicted"/>
<dbReference type="SUPFAM" id="SSF51197">
    <property type="entry name" value="Clavaminate synthase-like"/>
    <property type="match status" value="1"/>
</dbReference>
<feature type="compositionally biased region" description="Basic and acidic residues" evidence="1">
    <location>
        <begin position="298"/>
        <end position="307"/>
    </location>
</feature>
<dbReference type="Proteomes" id="UP000799767">
    <property type="component" value="Unassembled WGS sequence"/>
</dbReference>
<evidence type="ECO:0000313" key="2">
    <source>
        <dbReference type="EMBL" id="KAF2485854.1"/>
    </source>
</evidence>
<dbReference type="AlphaFoldDB" id="A0A6A6Q1I6"/>
<evidence type="ECO:0000313" key="3">
    <source>
        <dbReference type="Proteomes" id="UP000799767"/>
    </source>
</evidence>
<name>A0A6A6Q1I6_9PEZI</name>
<dbReference type="GeneID" id="54477856"/>
<protein>
    <recommendedName>
        <fullName evidence="4">Phytanoyl-CoA dioxygenase</fullName>
    </recommendedName>
</protein>
<reference evidence="2" key="1">
    <citation type="journal article" date="2020" name="Stud. Mycol.">
        <title>101 Dothideomycetes genomes: a test case for predicting lifestyles and emergence of pathogens.</title>
        <authorList>
            <person name="Haridas S."/>
            <person name="Albert R."/>
            <person name="Binder M."/>
            <person name="Bloem J."/>
            <person name="Labutti K."/>
            <person name="Salamov A."/>
            <person name="Andreopoulos B."/>
            <person name="Baker S."/>
            <person name="Barry K."/>
            <person name="Bills G."/>
            <person name="Bluhm B."/>
            <person name="Cannon C."/>
            <person name="Castanera R."/>
            <person name="Culley D."/>
            <person name="Daum C."/>
            <person name="Ezra D."/>
            <person name="Gonzalez J."/>
            <person name="Henrissat B."/>
            <person name="Kuo A."/>
            <person name="Liang C."/>
            <person name="Lipzen A."/>
            <person name="Lutzoni F."/>
            <person name="Magnuson J."/>
            <person name="Mondo S."/>
            <person name="Nolan M."/>
            <person name="Ohm R."/>
            <person name="Pangilinan J."/>
            <person name="Park H.-J."/>
            <person name="Ramirez L."/>
            <person name="Alfaro M."/>
            <person name="Sun H."/>
            <person name="Tritt A."/>
            <person name="Yoshinaga Y."/>
            <person name="Zwiers L.-H."/>
            <person name="Turgeon B."/>
            <person name="Goodwin S."/>
            <person name="Spatafora J."/>
            <person name="Crous P."/>
            <person name="Grigoriev I."/>
        </authorList>
    </citation>
    <scope>NUCLEOTIDE SEQUENCE</scope>
    <source>
        <strain evidence="2">CBS 113389</strain>
    </source>
</reference>
<dbReference type="Gene3D" id="2.60.120.620">
    <property type="entry name" value="q2cbj1_9rhob like domain"/>
    <property type="match status" value="1"/>
</dbReference>
<feature type="region of interest" description="Disordered" evidence="1">
    <location>
        <begin position="281"/>
        <end position="307"/>
    </location>
</feature>
<sequence length="328" mass="37662">MARQPLRQLTQEQADHFVKHGWIKLEKCFTRQQAADVTKDVWIRLGMSPTDKSTWVEDNHMPTVNRWPIRDFAPKAWGALLDIVGDERLVQNKNWGDGFIVNLGTPEGEGQDIPPDRWHVDGQQRVNFLDSGEQGLLIMPIFSDIRPGGGGTMICPAALPIMAQHLYDHPEGLMPGYRPVGEEPHGPHHQFQRRTGRKMPPSTWVEVTGEPGDVYILHPFMLHSRVNNKHRDVRIVTNNRFPIKEPFQLARDDPSQYSLIERATLHALGRENCKGWHITGERKKFDDSRPRNPNKRGTQQEERDAEMARVKAAGMGHIYEGYNRMRKN</sequence>
<dbReference type="EMBL" id="MU001633">
    <property type="protein sequence ID" value="KAF2485854.1"/>
    <property type="molecule type" value="Genomic_DNA"/>
</dbReference>
<evidence type="ECO:0000256" key="1">
    <source>
        <dbReference type="SAM" id="MobiDB-lite"/>
    </source>
</evidence>